<feature type="transmembrane region" description="Helical" evidence="6">
    <location>
        <begin position="244"/>
        <end position="267"/>
    </location>
</feature>
<dbReference type="GO" id="GO:0005886">
    <property type="term" value="C:plasma membrane"/>
    <property type="evidence" value="ECO:0007669"/>
    <property type="project" value="UniProtKB-SubCell"/>
</dbReference>
<dbReference type="PANTHER" id="PTHR39087:SF2">
    <property type="entry name" value="UPF0104 MEMBRANE PROTEIN MJ1595"/>
    <property type="match status" value="1"/>
</dbReference>
<evidence type="ECO:0000256" key="2">
    <source>
        <dbReference type="ARBA" id="ARBA00022475"/>
    </source>
</evidence>
<feature type="transmembrane region" description="Helical" evidence="6">
    <location>
        <begin position="306"/>
        <end position="327"/>
    </location>
</feature>
<evidence type="ECO:0000313" key="7">
    <source>
        <dbReference type="EMBL" id="MXQ08748.1"/>
    </source>
</evidence>
<name>A0A7C9IH34_9RHOB</name>
<evidence type="ECO:0000256" key="4">
    <source>
        <dbReference type="ARBA" id="ARBA00022989"/>
    </source>
</evidence>
<keyword evidence="3 6" id="KW-0812">Transmembrane</keyword>
<dbReference type="InterPro" id="IPR022791">
    <property type="entry name" value="L-PG_synthase/AglD"/>
</dbReference>
<evidence type="ECO:0000256" key="5">
    <source>
        <dbReference type="ARBA" id="ARBA00023136"/>
    </source>
</evidence>
<reference evidence="7 8" key="1">
    <citation type="submission" date="2019-12" db="EMBL/GenBank/DDBJ databases">
        <authorList>
            <person name="Lee S.D."/>
        </authorList>
    </citation>
    <scope>NUCLEOTIDE SEQUENCE [LARGE SCALE GENOMIC DNA]</scope>
    <source>
        <strain evidence="7 8">GH1-50</strain>
    </source>
</reference>
<comment type="caution">
    <text evidence="7">The sequence shown here is derived from an EMBL/GenBank/DDBJ whole genome shotgun (WGS) entry which is preliminary data.</text>
</comment>
<dbReference type="Proteomes" id="UP000480350">
    <property type="component" value="Unassembled WGS sequence"/>
</dbReference>
<dbReference type="Pfam" id="PF03706">
    <property type="entry name" value="LPG_synthase_TM"/>
    <property type="match status" value="1"/>
</dbReference>
<keyword evidence="8" id="KW-1185">Reference proteome</keyword>
<dbReference type="AlphaFoldDB" id="A0A7C9IH34"/>
<accession>A0A7C9IH34</accession>
<feature type="transmembrane region" description="Helical" evidence="6">
    <location>
        <begin position="147"/>
        <end position="180"/>
    </location>
</feature>
<dbReference type="EMBL" id="WUPT01000002">
    <property type="protein sequence ID" value="MXQ08748.1"/>
    <property type="molecule type" value="Genomic_DNA"/>
</dbReference>
<comment type="subcellular location">
    <subcellularLocation>
        <location evidence="1">Cell membrane</location>
        <topology evidence="1">Multi-pass membrane protein</topology>
    </subcellularLocation>
</comment>
<keyword evidence="5 6" id="KW-0472">Membrane</keyword>
<keyword evidence="2" id="KW-1003">Cell membrane</keyword>
<protein>
    <submittedName>
        <fullName evidence="7">Flippase-like domain-containing protein</fullName>
    </submittedName>
</protein>
<feature type="transmembrane region" description="Helical" evidence="6">
    <location>
        <begin position="56"/>
        <end position="77"/>
    </location>
</feature>
<organism evidence="7 8">
    <name type="scientific">Kangsaoukella pontilimi</name>
    <dbReference type="NCBI Taxonomy" id="2691042"/>
    <lineage>
        <taxon>Bacteria</taxon>
        <taxon>Pseudomonadati</taxon>
        <taxon>Pseudomonadota</taxon>
        <taxon>Alphaproteobacteria</taxon>
        <taxon>Rhodobacterales</taxon>
        <taxon>Paracoccaceae</taxon>
        <taxon>Kangsaoukella</taxon>
    </lineage>
</organism>
<keyword evidence="4 6" id="KW-1133">Transmembrane helix</keyword>
<evidence type="ECO:0000313" key="8">
    <source>
        <dbReference type="Proteomes" id="UP000480350"/>
    </source>
</evidence>
<evidence type="ECO:0000256" key="6">
    <source>
        <dbReference type="SAM" id="Phobius"/>
    </source>
</evidence>
<evidence type="ECO:0000256" key="3">
    <source>
        <dbReference type="ARBA" id="ARBA00022692"/>
    </source>
</evidence>
<dbReference type="NCBIfam" id="TIGR00374">
    <property type="entry name" value="flippase-like domain"/>
    <property type="match status" value="1"/>
</dbReference>
<proteinExistence type="predicted"/>
<gene>
    <name evidence="7" type="ORF">GQ651_12900</name>
</gene>
<sequence length="341" mass="36288">MAMSSTSTRRARAQNADTPFRRRRDMALLGGLVLLVLAGLVGTAMATGWDETLDALTSLTVLQIVLLLALSLVNYMLRGLRWHLFSSRLGTGLSLLQNLRHFMGGFAMSVTPGRVGELVRMRWIGREAGWSFDRTAPLVLVDRASDLAAMAILLAIAMTFTTTGVSGAMPVVILSLILSWMASRPAILRQAAAWGHGMTLRRLPRLFARVRRAARAMGRFTSPGTMVVATFLGVAGWAAEGVAFHLLLVWMGADIGLGTAIAIFVFATLAGGLTGAPGGLGGAEAAIVALLVLDGVPLEIALPATLIIRVTTLWFAIAIGLGVFPWAERQSKKSLDALENS</sequence>
<feature type="transmembrane region" description="Helical" evidence="6">
    <location>
        <begin position="220"/>
        <end position="238"/>
    </location>
</feature>
<evidence type="ECO:0000256" key="1">
    <source>
        <dbReference type="ARBA" id="ARBA00004651"/>
    </source>
</evidence>
<reference evidence="7 8" key="2">
    <citation type="submission" date="2020-03" db="EMBL/GenBank/DDBJ databases">
        <title>Kangsaoukella pontilimi gen. nov., sp. nov., a new member of the family Rhodobacteraceae isolated from a tidal mudflat.</title>
        <authorList>
            <person name="Kim I.S."/>
        </authorList>
    </citation>
    <scope>NUCLEOTIDE SEQUENCE [LARGE SCALE GENOMIC DNA]</scope>
    <source>
        <strain evidence="7 8">GH1-50</strain>
    </source>
</reference>
<dbReference type="PANTHER" id="PTHR39087">
    <property type="entry name" value="UPF0104 MEMBRANE PROTEIN MJ1595"/>
    <property type="match status" value="1"/>
</dbReference>